<name>A0A5R9GBB6_9BACL</name>
<comment type="caution">
    <text evidence="4">The sequence shown here is derived from an EMBL/GenBank/DDBJ whole genome shotgun (WGS) entry which is preliminary data.</text>
</comment>
<keyword evidence="5" id="KW-1185">Reference proteome</keyword>
<dbReference type="InterPro" id="IPR019734">
    <property type="entry name" value="TPR_rpt"/>
</dbReference>
<reference evidence="4 5" key="1">
    <citation type="submission" date="2019-05" db="EMBL/GenBank/DDBJ databases">
        <authorList>
            <person name="Narsing Rao M.P."/>
            <person name="Li W.J."/>
        </authorList>
    </citation>
    <scope>NUCLEOTIDE SEQUENCE [LARGE SCALE GENOMIC DNA]</scope>
    <source>
        <strain evidence="4 5">SYSU_K30003</strain>
    </source>
</reference>
<dbReference type="Proteomes" id="UP000309676">
    <property type="component" value="Unassembled WGS sequence"/>
</dbReference>
<organism evidence="4 5">
    <name type="scientific">Paenibacillus antri</name>
    <dbReference type="NCBI Taxonomy" id="2582848"/>
    <lineage>
        <taxon>Bacteria</taxon>
        <taxon>Bacillati</taxon>
        <taxon>Bacillota</taxon>
        <taxon>Bacilli</taxon>
        <taxon>Bacillales</taxon>
        <taxon>Paenibacillaceae</taxon>
        <taxon>Paenibacillus</taxon>
    </lineage>
</organism>
<dbReference type="Pfam" id="PF00501">
    <property type="entry name" value="AMP-binding"/>
    <property type="match status" value="1"/>
</dbReference>
<gene>
    <name evidence="4" type="ORF">FE782_18305</name>
</gene>
<dbReference type="AlphaFoldDB" id="A0A5R9GBB6"/>
<dbReference type="PROSITE" id="PS50005">
    <property type="entry name" value="TPR"/>
    <property type="match status" value="2"/>
</dbReference>
<dbReference type="EMBL" id="VCIW01000013">
    <property type="protein sequence ID" value="TLS50658.1"/>
    <property type="molecule type" value="Genomic_DNA"/>
</dbReference>
<evidence type="ECO:0000259" key="3">
    <source>
        <dbReference type="Pfam" id="PF00501"/>
    </source>
</evidence>
<evidence type="ECO:0000313" key="4">
    <source>
        <dbReference type="EMBL" id="TLS50658.1"/>
    </source>
</evidence>
<dbReference type="SUPFAM" id="SSF56801">
    <property type="entry name" value="Acetyl-CoA synthetase-like"/>
    <property type="match status" value="1"/>
</dbReference>
<dbReference type="RefSeq" id="WP_138195690.1">
    <property type="nucleotide sequence ID" value="NZ_VCIW01000013.1"/>
</dbReference>
<feature type="repeat" description="TPR" evidence="1">
    <location>
        <begin position="538"/>
        <end position="571"/>
    </location>
</feature>
<evidence type="ECO:0000256" key="1">
    <source>
        <dbReference type="PROSITE-ProRule" id="PRU00339"/>
    </source>
</evidence>
<dbReference type="PANTHER" id="PTHR43845:SF1">
    <property type="entry name" value="BLR5969 PROTEIN"/>
    <property type="match status" value="1"/>
</dbReference>
<dbReference type="Gene3D" id="3.40.50.12780">
    <property type="entry name" value="N-terminal domain of ligase-like"/>
    <property type="match status" value="1"/>
</dbReference>
<accession>A0A5R9GBB6</accession>
<evidence type="ECO:0000313" key="5">
    <source>
        <dbReference type="Proteomes" id="UP000309676"/>
    </source>
</evidence>
<keyword evidence="1" id="KW-0802">TPR repeat</keyword>
<dbReference type="InterPro" id="IPR042099">
    <property type="entry name" value="ANL_N_sf"/>
</dbReference>
<sequence>MNDNHRERERKFQSLLQRLPKSPLYREKLSGIRLQGIGLNRIGTLPFTTKEELRAAGVFGHLAVDPKDVAQYHESTGTTGEPSASWFTREDLEVGGRQLTECGVNLTADDLVLIRFPYAMALPAFLMQAAAWQTGAGVVPASGRTVVTPYPRVLALMKRLRVTVLAGLPREMELLAETARLVGMDPIHDFPALRAICVAGELTGDKRKQHLEKLWGVPAFNLYGSTETGNIAAMCEFGTMHVVERDFYVETLREDGAAPVESGARGFAAVTTLSHQASPLLRYFNEDIVSIEPAACPCGRTGSKLVHYGRGKDRLRFGDLALDALDVQEAVYSLSPVPDAWQAVEREEGLHFLLDSHRSDEWALDEVSSRLSARLQVPVTVEAAALLDRGELTNNAPSTKPVYIRKLDRGAATTRPPVEPLQELLRLGRRALADGQYDRSREWLKKAVAVAPRSAEAHAWLAAAYGRMIETADMLEKMKLLPLLEEEIAAAFELDPSLPIARRVNGARLLYTPESLGGDPAAAADEFRYCIDRKMDEADVWASLGECYVKLGKTEQAVAALREALSRDKSHERANELLSELEREGSARHER</sequence>
<dbReference type="SUPFAM" id="SSF48452">
    <property type="entry name" value="TPR-like"/>
    <property type="match status" value="1"/>
</dbReference>
<dbReference type="OrthoDB" id="580775at2"/>
<dbReference type="PANTHER" id="PTHR43845">
    <property type="entry name" value="BLR5969 PROTEIN"/>
    <property type="match status" value="1"/>
</dbReference>
<proteinExistence type="predicted"/>
<dbReference type="InterPro" id="IPR000873">
    <property type="entry name" value="AMP-dep_synth/lig_dom"/>
</dbReference>
<protein>
    <submittedName>
        <fullName evidence="4">Tetratricopeptide repeat protein</fullName>
    </submittedName>
</protein>
<dbReference type="InterPro" id="IPR011990">
    <property type="entry name" value="TPR-like_helical_dom_sf"/>
</dbReference>
<dbReference type="SMART" id="SM00028">
    <property type="entry name" value="TPR"/>
    <property type="match status" value="2"/>
</dbReference>
<feature type="region of interest" description="Disordered" evidence="2">
    <location>
        <begin position="567"/>
        <end position="591"/>
    </location>
</feature>
<evidence type="ECO:0000256" key="2">
    <source>
        <dbReference type="SAM" id="MobiDB-lite"/>
    </source>
</evidence>
<dbReference type="Gene3D" id="1.25.40.10">
    <property type="entry name" value="Tetratricopeptide repeat domain"/>
    <property type="match status" value="1"/>
</dbReference>
<feature type="repeat" description="TPR" evidence="1">
    <location>
        <begin position="421"/>
        <end position="454"/>
    </location>
</feature>
<dbReference type="Pfam" id="PF14559">
    <property type="entry name" value="TPR_19"/>
    <property type="match status" value="1"/>
</dbReference>
<feature type="domain" description="AMP-dependent synthetase/ligase" evidence="3">
    <location>
        <begin position="63"/>
        <end position="234"/>
    </location>
</feature>